<dbReference type="GO" id="GO:0003700">
    <property type="term" value="F:DNA-binding transcription factor activity"/>
    <property type="evidence" value="ECO:0007669"/>
    <property type="project" value="InterPro"/>
</dbReference>
<evidence type="ECO:0000313" key="7">
    <source>
        <dbReference type="Proteomes" id="UP000523955"/>
    </source>
</evidence>
<dbReference type="InterPro" id="IPR036390">
    <property type="entry name" value="WH_DNA-bd_sf"/>
</dbReference>
<dbReference type="Gene3D" id="1.10.10.10">
    <property type="entry name" value="Winged helix-like DNA-binding domain superfamily/Winged helix DNA-binding domain"/>
    <property type="match status" value="1"/>
</dbReference>
<dbReference type="PROSITE" id="PS50931">
    <property type="entry name" value="HTH_LYSR"/>
    <property type="match status" value="1"/>
</dbReference>
<gene>
    <name evidence="6" type="ORF">H5V45_18250</name>
</gene>
<protein>
    <submittedName>
        <fullName evidence="6">LysR family transcriptional regulator</fullName>
    </submittedName>
</protein>
<comment type="similarity">
    <text evidence="1">Belongs to the LysR transcriptional regulatory family.</text>
</comment>
<dbReference type="InterPro" id="IPR005119">
    <property type="entry name" value="LysR_subst-bd"/>
</dbReference>
<keyword evidence="2" id="KW-0805">Transcription regulation</keyword>
<keyword evidence="7" id="KW-1185">Reference proteome</keyword>
<accession>A0A7X0RJF9</accession>
<dbReference type="CDD" id="cd08414">
    <property type="entry name" value="PBP2_LTTR_aromatics_like"/>
    <property type="match status" value="1"/>
</dbReference>
<evidence type="ECO:0000256" key="3">
    <source>
        <dbReference type="ARBA" id="ARBA00023125"/>
    </source>
</evidence>
<keyword evidence="3" id="KW-0238">DNA-binding</keyword>
<dbReference type="PANTHER" id="PTHR30346:SF0">
    <property type="entry name" value="HCA OPERON TRANSCRIPTIONAL ACTIVATOR HCAR"/>
    <property type="match status" value="1"/>
</dbReference>
<dbReference type="EMBL" id="JACKXE010000001">
    <property type="protein sequence ID" value="MBB6629275.1"/>
    <property type="molecule type" value="Genomic_DNA"/>
</dbReference>
<name>A0A7X0RJF9_9ACTN</name>
<dbReference type="AlphaFoldDB" id="A0A7X0RJF9"/>
<dbReference type="InterPro" id="IPR036388">
    <property type="entry name" value="WH-like_DNA-bd_sf"/>
</dbReference>
<evidence type="ECO:0000256" key="1">
    <source>
        <dbReference type="ARBA" id="ARBA00009437"/>
    </source>
</evidence>
<evidence type="ECO:0000256" key="2">
    <source>
        <dbReference type="ARBA" id="ARBA00023015"/>
    </source>
</evidence>
<dbReference type="Gene3D" id="3.40.190.10">
    <property type="entry name" value="Periplasmic binding protein-like II"/>
    <property type="match status" value="2"/>
</dbReference>
<dbReference type="SUPFAM" id="SSF53850">
    <property type="entry name" value="Periplasmic binding protein-like II"/>
    <property type="match status" value="1"/>
</dbReference>
<dbReference type="PANTHER" id="PTHR30346">
    <property type="entry name" value="TRANSCRIPTIONAL DUAL REGULATOR HCAR-RELATED"/>
    <property type="match status" value="1"/>
</dbReference>
<feature type="domain" description="HTH lysR-type" evidence="5">
    <location>
        <begin position="1"/>
        <end position="58"/>
    </location>
</feature>
<evidence type="ECO:0000256" key="4">
    <source>
        <dbReference type="ARBA" id="ARBA00023163"/>
    </source>
</evidence>
<dbReference type="RefSeq" id="WP_185254245.1">
    <property type="nucleotide sequence ID" value="NZ_JACKXE010000001.1"/>
</dbReference>
<evidence type="ECO:0000313" key="6">
    <source>
        <dbReference type="EMBL" id="MBB6629275.1"/>
    </source>
</evidence>
<dbReference type="Pfam" id="PF03466">
    <property type="entry name" value="LysR_substrate"/>
    <property type="match status" value="1"/>
</dbReference>
<dbReference type="FunFam" id="1.10.10.10:FF:000001">
    <property type="entry name" value="LysR family transcriptional regulator"/>
    <property type="match status" value="1"/>
</dbReference>
<keyword evidence="4" id="KW-0804">Transcription</keyword>
<comment type="caution">
    <text evidence="6">The sequence shown here is derived from an EMBL/GenBank/DDBJ whole genome shotgun (WGS) entry which is preliminary data.</text>
</comment>
<organism evidence="6 7">
    <name type="scientific">Nocardioides luti</name>
    <dbReference type="NCBI Taxonomy" id="2761101"/>
    <lineage>
        <taxon>Bacteria</taxon>
        <taxon>Bacillati</taxon>
        <taxon>Actinomycetota</taxon>
        <taxon>Actinomycetes</taxon>
        <taxon>Propionibacteriales</taxon>
        <taxon>Nocardioidaceae</taxon>
        <taxon>Nocardioides</taxon>
    </lineage>
</organism>
<sequence>MELRQLEYVVVLSEELNFRRAADRLSVAQSALSQQVQRLERELGVRLFSRSTHHVRLTPAGDAFLREARQVLAAVARARTAARVGATGELTLCIGDGAIDTMPVIAEEIRRRHPSVVVHEVDGSPLEQRRMFAEGRLDLGFGHPHDQAPLGRDLEATLLRLEPVGVFVPASHPYADRASLRPADLAGQPLLFPPRDRFPEYHAFLVQILGANGVRADPYTGSAQSLGNAMNVVARGDAVLCGPELTNLRPSVVWRPLHPVPAWRTSLVRLRRAANPMALTAWQVALDVARERGWLAEPVIAPGDQPIVD</sequence>
<proteinExistence type="inferred from homology"/>
<dbReference type="GO" id="GO:0003677">
    <property type="term" value="F:DNA binding"/>
    <property type="evidence" value="ECO:0007669"/>
    <property type="project" value="UniProtKB-KW"/>
</dbReference>
<dbReference type="Proteomes" id="UP000523955">
    <property type="component" value="Unassembled WGS sequence"/>
</dbReference>
<dbReference type="Pfam" id="PF00126">
    <property type="entry name" value="HTH_1"/>
    <property type="match status" value="1"/>
</dbReference>
<dbReference type="PRINTS" id="PR00039">
    <property type="entry name" value="HTHLYSR"/>
</dbReference>
<dbReference type="GO" id="GO:0032993">
    <property type="term" value="C:protein-DNA complex"/>
    <property type="evidence" value="ECO:0007669"/>
    <property type="project" value="TreeGrafter"/>
</dbReference>
<reference evidence="6 7" key="1">
    <citation type="submission" date="2020-08" db="EMBL/GenBank/DDBJ databases">
        <authorList>
            <person name="Seo M.-J."/>
        </authorList>
    </citation>
    <scope>NUCLEOTIDE SEQUENCE [LARGE SCALE GENOMIC DNA]</scope>
    <source>
        <strain evidence="6 7">KIGAM211</strain>
    </source>
</reference>
<dbReference type="InterPro" id="IPR000847">
    <property type="entry name" value="LysR_HTH_N"/>
</dbReference>
<dbReference type="SUPFAM" id="SSF46785">
    <property type="entry name" value="Winged helix' DNA-binding domain"/>
    <property type="match status" value="1"/>
</dbReference>
<evidence type="ECO:0000259" key="5">
    <source>
        <dbReference type="PROSITE" id="PS50931"/>
    </source>
</evidence>